<keyword evidence="5" id="KW-0813">Transport</keyword>
<organism evidence="8 9">
    <name type="scientific">Simkania negevensis (strain ATCC VR-1471 / DSM 27360 / Z)</name>
    <dbReference type="NCBI Taxonomy" id="331113"/>
    <lineage>
        <taxon>Bacteria</taxon>
        <taxon>Pseudomonadati</taxon>
        <taxon>Chlamydiota</taxon>
        <taxon>Chlamydiia</taxon>
        <taxon>Parachlamydiales</taxon>
        <taxon>Simkaniaceae</taxon>
        <taxon>Simkania</taxon>
    </lineage>
</organism>
<evidence type="ECO:0000256" key="3">
    <source>
        <dbReference type="ARBA" id="ARBA00011557"/>
    </source>
</evidence>
<comment type="subunit">
    <text evidence="3">The complex is composed of two ATP-binding proteins (UgpC), two transmembrane proteins (UgpA and UgpE) and a solute-binding protein (UgpB).</text>
</comment>
<dbReference type="InterPro" id="IPR006059">
    <property type="entry name" value="SBP"/>
</dbReference>
<evidence type="ECO:0000313" key="8">
    <source>
        <dbReference type="EMBL" id="CCB88511.1"/>
    </source>
</evidence>
<protein>
    <recommendedName>
        <fullName evidence="4">sn-glycerol-3-phosphate-binding periplasmic protein UgpB</fullName>
    </recommendedName>
</protein>
<keyword evidence="6 7" id="KW-0732">Signal</keyword>
<proteinExistence type="inferred from homology"/>
<comment type="similarity">
    <text evidence="2">Belongs to the bacterial solute-binding protein 1 family.</text>
</comment>
<dbReference type="Gene3D" id="3.40.190.10">
    <property type="entry name" value="Periplasmic binding protein-like II"/>
    <property type="match status" value="2"/>
</dbReference>
<dbReference type="AlphaFoldDB" id="F8L6Z8"/>
<evidence type="ECO:0000313" key="9">
    <source>
        <dbReference type="Proteomes" id="UP000000496"/>
    </source>
</evidence>
<dbReference type="Proteomes" id="UP000000496">
    <property type="component" value="Chromosome gsn.131"/>
</dbReference>
<evidence type="ECO:0000256" key="2">
    <source>
        <dbReference type="ARBA" id="ARBA00008520"/>
    </source>
</evidence>
<dbReference type="SUPFAM" id="SSF53850">
    <property type="entry name" value="Periplasmic binding protein-like II"/>
    <property type="match status" value="1"/>
</dbReference>
<dbReference type="Pfam" id="PF13416">
    <property type="entry name" value="SBP_bac_8"/>
    <property type="match status" value="1"/>
</dbReference>
<dbReference type="OrthoDB" id="383712at2"/>
<comment type="subcellular location">
    <subcellularLocation>
        <location evidence="1">Periplasm</location>
    </subcellularLocation>
</comment>
<dbReference type="EMBL" id="FR872582">
    <property type="protein sequence ID" value="CCB88511.1"/>
    <property type="molecule type" value="Genomic_DNA"/>
</dbReference>
<gene>
    <name evidence="8" type="primary">ugpB</name>
    <name evidence="8" type="ordered locus">SNE_A06340</name>
</gene>
<accession>F8L6Z8</accession>
<dbReference type="KEGG" id="sng:SNE_A06340"/>
<keyword evidence="9" id="KW-1185">Reference proteome</keyword>
<reference key="1">
    <citation type="journal article" date="2011" name="Mol. Biol. Evol.">
        <title>Unity in variety -- the pan-genome of the Chlamydiae.</title>
        <authorList>
            <person name="Collingro A."/>
            <person name="Tischler P."/>
            <person name="Weinmaier T."/>
            <person name="Penz T."/>
            <person name="Heinz E."/>
            <person name="Brunham R.C."/>
            <person name="Read T.D."/>
            <person name="Bavoil P.M."/>
            <person name="Sachse K."/>
            <person name="Kahane S."/>
            <person name="Friedman M.G."/>
            <person name="Rattei T."/>
            <person name="Myers G.S.A."/>
            <person name="Horn M."/>
        </authorList>
    </citation>
    <scope>NUCLEOTIDE SEQUENCE</scope>
    <source>
        <strain>Z</strain>
    </source>
</reference>
<sequence>MMKKALLTSILFFCLPLCLKAQEIYLWHAFEGFLEEKFLEIVADFNHHSDTYQVIPVYKGNYKVTYEEGIRAFDEGHPPHLLQVYEVASLSMMLESSRYVSVETIMKNYYPSFDPFVYIDVVRDFYSSFEGEMHSLPWNTSTGILFYNKEAFRRAGLDPERPPKTWLELEEMGEKLMAVGYQGFTTAWPAAYHLEHLCSWHNLPFGTEENGFKSLNGRLIFDQEGQIFHWTKLTEWQQSGLFSYSGRYTAEPEKKFTDGECAILLQGANRLPLLSRAADFEIGVGFMPYWSHLVESPHNLNVGGSSFWVMQGFSEKEYLAIAQFFEYLSSPPVQANWHQATGYLPVTDAAYYLTKKRGFYEGHPAHEIAVLEVMEKRATSYSKGVRFGNYVEVRDLIVDYLEKALTGELTPEDALHQAAEEGNQLLEEFQKRYGSN</sequence>
<dbReference type="InterPro" id="IPR050490">
    <property type="entry name" value="Bact_solute-bd_prot1"/>
</dbReference>
<dbReference type="GO" id="GO:0042597">
    <property type="term" value="C:periplasmic space"/>
    <property type="evidence" value="ECO:0007669"/>
    <property type="project" value="UniProtKB-SubCell"/>
</dbReference>
<dbReference type="PANTHER" id="PTHR43649:SF31">
    <property type="entry name" value="SN-GLYCEROL-3-PHOSPHATE-BINDING PERIPLASMIC PROTEIN UGPB"/>
    <property type="match status" value="1"/>
</dbReference>
<evidence type="ECO:0000256" key="7">
    <source>
        <dbReference type="SAM" id="SignalP"/>
    </source>
</evidence>
<feature type="signal peptide" evidence="7">
    <location>
        <begin position="1"/>
        <end position="21"/>
    </location>
</feature>
<evidence type="ECO:0000256" key="1">
    <source>
        <dbReference type="ARBA" id="ARBA00004418"/>
    </source>
</evidence>
<evidence type="ECO:0000256" key="4">
    <source>
        <dbReference type="ARBA" id="ARBA00017470"/>
    </source>
</evidence>
<name>F8L6Z8_SIMNZ</name>
<dbReference type="RefSeq" id="WP_013942978.1">
    <property type="nucleotide sequence ID" value="NC_015713.1"/>
</dbReference>
<evidence type="ECO:0000256" key="6">
    <source>
        <dbReference type="ARBA" id="ARBA00022729"/>
    </source>
</evidence>
<feature type="chain" id="PRO_5003379297" description="sn-glycerol-3-phosphate-binding periplasmic protein UgpB" evidence="7">
    <location>
        <begin position="22"/>
        <end position="436"/>
    </location>
</feature>
<dbReference type="HOGENOM" id="CLU_031285_3_0_0"/>
<dbReference type="eggNOG" id="COG1653">
    <property type="taxonomic scope" value="Bacteria"/>
</dbReference>
<dbReference type="PANTHER" id="PTHR43649">
    <property type="entry name" value="ARABINOSE-BINDING PROTEIN-RELATED"/>
    <property type="match status" value="1"/>
</dbReference>
<evidence type="ECO:0000256" key="5">
    <source>
        <dbReference type="ARBA" id="ARBA00022448"/>
    </source>
</evidence>
<dbReference type="STRING" id="331113.SNE_A06340"/>
<reference evidence="8 9" key="2">
    <citation type="journal article" date="2011" name="Mol. Biol. Evol.">
        <title>Unity in variety--the pan-genome of the Chlamydiae.</title>
        <authorList>
            <person name="Collingro A."/>
            <person name="Tischler P."/>
            <person name="Weinmaier T."/>
            <person name="Penz T."/>
            <person name="Heinz E."/>
            <person name="Brunham R.C."/>
            <person name="Read T.D."/>
            <person name="Bavoil P.M."/>
            <person name="Sachse K."/>
            <person name="Kahane S."/>
            <person name="Friedman M.G."/>
            <person name="Rattei T."/>
            <person name="Myers G.S."/>
            <person name="Horn M."/>
        </authorList>
    </citation>
    <scope>NUCLEOTIDE SEQUENCE [LARGE SCALE GENOMIC DNA]</scope>
    <source>
        <strain evidence="9">ATCC VR-1471 / Z</strain>
    </source>
</reference>